<dbReference type="Pfam" id="PF00025">
    <property type="entry name" value="Arf"/>
    <property type="match status" value="1"/>
</dbReference>
<dbReference type="GO" id="GO:0046872">
    <property type="term" value="F:metal ion binding"/>
    <property type="evidence" value="ECO:0007669"/>
    <property type="project" value="UniProtKB-KW"/>
</dbReference>
<evidence type="ECO:0000256" key="3">
    <source>
        <dbReference type="PIRSR" id="PIRSR606689-1"/>
    </source>
</evidence>
<protein>
    <submittedName>
        <fullName evidence="5">Uncharacterized protein</fullName>
    </submittedName>
</protein>
<feature type="binding site" evidence="4">
    <location>
        <position position="138"/>
    </location>
    <ligand>
        <name>Mg(2+)</name>
        <dbReference type="ChEBI" id="CHEBI:18420"/>
    </ligand>
</feature>
<reference evidence="5" key="1">
    <citation type="submission" date="2021-03" db="EMBL/GenBank/DDBJ databases">
        <authorList>
            <person name="Bekaert M."/>
        </authorList>
    </citation>
    <scope>NUCLEOTIDE SEQUENCE</scope>
</reference>
<keyword evidence="1 3" id="KW-0547">Nucleotide-binding</keyword>
<organism evidence="5 6">
    <name type="scientific">Mytilus edulis</name>
    <name type="common">Blue mussel</name>
    <dbReference type="NCBI Taxonomy" id="6550"/>
    <lineage>
        <taxon>Eukaryota</taxon>
        <taxon>Metazoa</taxon>
        <taxon>Spiralia</taxon>
        <taxon>Lophotrochozoa</taxon>
        <taxon>Mollusca</taxon>
        <taxon>Bivalvia</taxon>
        <taxon>Autobranchia</taxon>
        <taxon>Pteriomorphia</taxon>
        <taxon>Mytilida</taxon>
        <taxon>Mytiloidea</taxon>
        <taxon>Mytilidae</taxon>
        <taxon>Mytilinae</taxon>
        <taxon>Mytilus</taxon>
    </lineage>
</organism>
<feature type="binding site" evidence="3">
    <location>
        <begin position="131"/>
        <end position="138"/>
    </location>
    <ligand>
        <name>GTP</name>
        <dbReference type="ChEBI" id="CHEBI:37565"/>
    </ligand>
</feature>
<evidence type="ECO:0000256" key="1">
    <source>
        <dbReference type="ARBA" id="ARBA00022741"/>
    </source>
</evidence>
<dbReference type="InterPro" id="IPR006689">
    <property type="entry name" value="Small_GTPase_ARF/SAR"/>
</dbReference>
<dbReference type="Proteomes" id="UP000683360">
    <property type="component" value="Unassembled WGS sequence"/>
</dbReference>
<keyword evidence="6" id="KW-1185">Reference proteome</keyword>
<keyword evidence="2 3" id="KW-0342">GTP-binding</keyword>
<feature type="binding site" evidence="4">
    <location>
        <position position="155"/>
    </location>
    <ligand>
        <name>Mg(2+)</name>
        <dbReference type="ChEBI" id="CHEBI:18420"/>
    </ligand>
</feature>
<evidence type="ECO:0000313" key="5">
    <source>
        <dbReference type="EMBL" id="CAG2237690.1"/>
    </source>
</evidence>
<dbReference type="GO" id="GO:0003924">
    <property type="term" value="F:GTPase activity"/>
    <property type="evidence" value="ECO:0007669"/>
    <property type="project" value="InterPro"/>
</dbReference>
<keyword evidence="4" id="KW-0479">Metal-binding</keyword>
<dbReference type="InterPro" id="IPR027417">
    <property type="entry name" value="P-loop_NTPase"/>
</dbReference>
<accession>A0A8S3TVH8</accession>
<dbReference type="AlphaFoldDB" id="A0A8S3TVH8"/>
<proteinExistence type="predicted"/>
<comment type="caution">
    <text evidence="5">The sequence shown here is derived from an EMBL/GenBank/DDBJ whole genome shotgun (WGS) entry which is preliminary data.</text>
</comment>
<keyword evidence="4" id="KW-0460">Magnesium</keyword>
<dbReference type="SUPFAM" id="SSF52540">
    <property type="entry name" value="P-loop containing nucleoside triphosphate hydrolases"/>
    <property type="match status" value="1"/>
</dbReference>
<evidence type="ECO:0000256" key="2">
    <source>
        <dbReference type="ARBA" id="ARBA00023134"/>
    </source>
</evidence>
<dbReference type="GO" id="GO:0005525">
    <property type="term" value="F:GTP binding"/>
    <property type="evidence" value="ECO:0007669"/>
    <property type="project" value="UniProtKB-KW"/>
</dbReference>
<evidence type="ECO:0000313" key="6">
    <source>
        <dbReference type="Proteomes" id="UP000683360"/>
    </source>
</evidence>
<dbReference type="Gene3D" id="3.40.50.300">
    <property type="entry name" value="P-loop containing nucleotide triphosphate hydrolases"/>
    <property type="match status" value="1"/>
</dbReference>
<dbReference type="EMBL" id="CAJPWZ010002400">
    <property type="protein sequence ID" value="CAG2237690.1"/>
    <property type="molecule type" value="Genomic_DNA"/>
</dbReference>
<sequence length="182" mass="20759">MAKIQNTNIAIGDDIERIRLIRNEFQMSPSFKLGDLRFNELVSITNDILRRLNYHSKPTRLYTDELKEILAGKISAEETAKAINEYKIDVFVDVVPTEIKSMTDKQSVPLYLHLLESGSEKKRDIRLVVVGKKEAGKTSLLRRLFSEGIEDVHSTNGIEIHTITCKTKSDDGIWNKSDGMMY</sequence>
<dbReference type="OrthoDB" id="6125710at2759"/>
<name>A0A8S3TVH8_MYTED</name>
<gene>
    <name evidence="5" type="ORF">MEDL_50144</name>
</gene>
<evidence type="ECO:0000256" key="4">
    <source>
        <dbReference type="PIRSR" id="PIRSR606689-2"/>
    </source>
</evidence>